<proteinExistence type="predicted"/>
<reference evidence="1" key="1">
    <citation type="submission" date="2022-04" db="EMBL/GenBank/DDBJ databases">
        <title>Genome of the entomopathogenic fungus Entomophthora muscae.</title>
        <authorList>
            <person name="Elya C."/>
            <person name="Lovett B.R."/>
            <person name="Lee E."/>
            <person name="Macias A.M."/>
            <person name="Hajek A.E."/>
            <person name="De Bivort B.L."/>
            <person name="Kasson M.T."/>
            <person name="De Fine Licht H.H."/>
            <person name="Stajich J.E."/>
        </authorList>
    </citation>
    <scope>NUCLEOTIDE SEQUENCE</scope>
    <source>
        <strain evidence="1">Berkeley</strain>
    </source>
</reference>
<name>A0ACC2U1W3_9FUNG</name>
<sequence length="149" mass="16375">MFAYLGLLAPVFDDMAGTMVQMASDSFAATWPAFYITLPTRHYSNFPLKMIFFTSILITMLCSTGRGSRMIKPSSQFGLLAAHHLVLTNTLTGVIDTIILATGPWSWVGKSLSYIFKLAPLLWGALPTKILARVTCQGPRAPNSDLFKL</sequence>
<keyword evidence="2" id="KW-1185">Reference proteome</keyword>
<accession>A0ACC2U1W3</accession>
<evidence type="ECO:0000313" key="1">
    <source>
        <dbReference type="EMBL" id="KAJ9080887.1"/>
    </source>
</evidence>
<evidence type="ECO:0000313" key="2">
    <source>
        <dbReference type="Proteomes" id="UP001165960"/>
    </source>
</evidence>
<comment type="caution">
    <text evidence="1">The sequence shown here is derived from an EMBL/GenBank/DDBJ whole genome shotgun (WGS) entry which is preliminary data.</text>
</comment>
<dbReference type="Proteomes" id="UP001165960">
    <property type="component" value="Unassembled WGS sequence"/>
</dbReference>
<gene>
    <name evidence="1" type="ORF">DSO57_1020100</name>
</gene>
<protein>
    <submittedName>
        <fullName evidence="1">Uncharacterized protein</fullName>
    </submittedName>
</protein>
<dbReference type="EMBL" id="QTSX02001513">
    <property type="protein sequence ID" value="KAJ9080887.1"/>
    <property type="molecule type" value="Genomic_DNA"/>
</dbReference>
<organism evidence="1 2">
    <name type="scientific">Entomophthora muscae</name>
    <dbReference type="NCBI Taxonomy" id="34485"/>
    <lineage>
        <taxon>Eukaryota</taxon>
        <taxon>Fungi</taxon>
        <taxon>Fungi incertae sedis</taxon>
        <taxon>Zoopagomycota</taxon>
        <taxon>Entomophthoromycotina</taxon>
        <taxon>Entomophthoromycetes</taxon>
        <taxon>Entomophthorales</taxon>
        <taxon>Entomophthoraceae</taxon>
        <taxon>Entomophthora</taxon>
    </lineage>
</organism>